<gene>
    <name evidence="1" type="ORF">BSK56_17775</name>
</gene>
<evidence type="ECO:0008006" key="3">
    <source>
        <dbReference type="Google" id="ProtNLM"/>
    </source>
</evidence>
<organism evidence="1 2">
    <name type="scientific">Paenibacillus borealis</name>
    <dbReference type="NCBI Taxonomy" id="160799"/>
    <lineage>
        <taxon>Bacteria</taxon>
        <taxon>Bacillati</taxon>
        <taxon>Bacillota</taxon>
        <taxon>Bacilli</taxon>
        <taxon>Bacillales</taxon>
        <taxon>Paenibacillaceae</taxon>
        <taxon>Paenibacillus</taxon>
    </lineage>
</organism>
<name>A0ABX3H792_PAEBO</name>
<comment type="caution">
    <text evidence="1">The sequence shown here is derived from an EMBL/GenBank/DDBJ whole genome shotgun (WGS) entry which is preliminary data.</text>
</comment>
<accession>A0ABX3H792</accession>
<dbReference type="EMBL" id="MPTB01000022">
    <property type="protein sequence ID" value="OMD46084.1"/>
    <property type="molecule type" value="Genomic_DNA"/>
</dbReference>
<dbReference type="InterPro" id="IPR029069">
    <property type="entry name" value="HotDog_dom_sf"/>
</dbReference>
<keyword evidence="2" id="KW-1185">Reference proteome</keyword>
<dbReference type="SUPFAM" id="SSF54637">
    <property type="entry name" value="Thioesterase/thiol ester dehydrase-isomerase"/>
    <property type="match status" value="1"/>
</dbReference>
<dbReference type="RefSeq" id="WP_076111980.1">
    <property type="nucleotide sequence ID" value="NZ_MPTB01000022.1"/>
</dbReference>
<evidence type="ECO:0000313" key="2">
    <source>
        <dbReference type="Proteomes" id="UP000187412"/>
    </source>
</evidence>
<evidence type="ECO:0000313" key="1">
    <source>
        <dbReference type="EMBL" id="OMD46084.1"/>
    </source>
</evidence>
<sequence>MNTVRHQVHITAEWISDYAQSIGAPLQMIKGDLIAPATMPIIFWQFFDIPWLQTDVPLIHGTQHFTYQEPITAGMILDCELSLTRMDKKVVRQEWMTFYYHTLVYTCSGNLIGTADTILIRAGD</sequence>
<reference evidence="1 2" key="1">
    <citation type="submission" date="2016-10" db="EMBL/GenBank/DDBJ databases">
        <title>Paenibacillus species isolates.</title>
        <authorList>
            <person name="Beno S.M."/>
        </authorList>
    </citation>
    <scope>NUCLEOTIDE SEQUENCE [LARGE SCALE GENOMIC DNA]</scope>
    <source>
        <strain evidence="1 2">FSL H7-0744</strain>
    </source>
</reference>
<proteinExistence type="predicted"/>
<protein>
    <recommendedName>
        <fullName evidence="3">N-terminal of MaoC-like dehydratase domain-containing protein</fullName>
    </recommendedName>
</protein>
<dbReference type="Gene3D" id="3.10.129.10">
    <property type="entry name" value="Hotdog Thioesterase"/>
    <property type="match status" value="1"/>
</dbReference>
<dbReference type="Proteomes" id="UP000187412">
    <property type="component" value="Unassembled WGS sequence"/>
</dbReference>